<evidence type="ECO:0000313" key="9">
    <source>
        <dbReference type="EMBL" id="RGC45201.1"/>
    </source>
</evidence>
<evidence type="ECO:0000313" key="8">
    <source>
        <dbReference type="EMBL" id="RGB80788.1"/>
    </source>
</evidence>
<dbReference type="EMBL" id="QVFD01000012">
    <property type="protein sequence ID" value="RGC45201.1"/>
    <property type="molecule type" value="Genomic_DNA"/>
</dbReference>
<accession>A0A3E2XJY5</accession>
<evidence type="ECO:0000256" key="1">
    <source>
        <dbReference type="ARBA" id="ARBA00010618"/>
    </source>
</evidence>
<comment type="subunit">
    <text evidence="5">Part of the 50S ribosomal subunit.</text>
</comment>
<evidence type="ECO:0000256" key="4">
    <source>
        <dbReference type="ARBA" id="ARBA00035206"/>
    </source>
</evidence>
<feature type="domain" description="KOW" evidence="7">
    <location>
        <begin position="2"/>
        <end position="29"/>
    </location>
</feature>
<dbReference type="GO" id="GO:0019843">
    <property type="term" value="F:rRNA binding"/>
    <property type="evidence" value="ECO:0007669"/>
    <property type="project" value="UniProtKB-UniRule"/>
</dbReference>
<dbReference type="HAMAP" id="MF_01326_B">
    <property type="entry name" value="Ribosomal_uL24_B"/>
    <property type="match status" value="1"/>
</dbReference>
<dbReference type="GeneID" id="74988312"/>
<dbReference type="NCBIfam" id="TIGR01079">
    <property type="entry name" value="rplX_bact"/>
    <property type="match status" value="1"/>
</dbReference>
<dbReference type="EMBL" id="QVEP01000009">
    <property type="protein sequence ID" value="RGB80788.1"/>
    <property type="molecule type" value="Genomic_DNA"/>
</dbReference>
<proteinExistence type="inferred from homology"/>
<dbReference type="GO" id="GO:0006412">
    <property type="term" value="P:translation"/>
    <property type="evidence" value="ECO:0007669"/>
    <property type="project" value="UniProtKB-UniRule"/>
</dbReference>
<comment type="caution">
    <text evidence="9">The sequence shown here is derived from an EMBL/GenBank/DDBJ whole genome shotgun (WGS) entry which is preliminary data.</text>
</comment>
<dbReference type="GO" id="GO:1990904">
    <property type="term" value="C:ribonucleoprotein complex"/>
    <property type="evidence" value="ECO:0007669"/>
    <property type="project" value="UniProtKB-KW"/>
</dbReference>
<evidence type="ECO:0000313" key="10">
    <source>
        <dbReference type="Proteomes" id="UP000260773"/>
    </source>
</evidence>
<dbReference type="Pfam" id="PF17136">
    <property type="entry name" value="ribosomal_L24"/>
    <property type="match status" value="1"/>
</dbReference>
<dbReference type="InterPro" id="IPR014722">
    <property type="entry name" value="Rib_uL2_dom2"/>
</dbReference>
<dbReference type="InterPro" id="IPR003256">
    <property type="entry name" value="Ribosomal_uL24"/>
</dbReference>
<dbReference type="SUPFAM" id="SSF50104">
    <property type="entry name" value="Translation proteins SH3-like domain"/>
    <property type="match status" value="1"/>
</dbReference>
<evidence type="ECO:0000256" key="6">
    <source>
        <dbReference type="RuleBase" id="RU003477"/>
    </source>
</evidence>
<dbReference type="SMART" id="SM00739">
    <property type="entry name" value="KOW"/>
    <property type="match status" value="1"/>
</dbReference>
<evidence type="ECO:0000256" key="3">
    <source>
        <dbReference type="ARBA" id="ARBA00023274"/>
    </source>
</evidence>
<dbReference type="Pfam" id="PF00467">
    <property type="entry name" value="KOW"/>
    <property type="match status" value="1"/>
</dbReference>
<dbReference type="RefSeq" id="WP_117527670.1">
    <property type="nucleotide sequence ID" value="NZ_JAAXCM010000049.1"/>
</dbReference>
<dbReference type="InterPro" id="IPR057264">
    <property type="entry name" value="Ribosomal_uL24_C"/>
</dbReference>
<reference evidence="10 11" key="1">
    <citation type="submission" date="2018-08" db="EMBL/GenBank/DDBJ databases">
        <title>A genome reference for cultivated species of the human gut microbiota.</title>
        <authorList>
            <person name="Zou Y."/>
            <person name="Xue W."/>
            <person name="Luo G."/>
        </authorList>
    </citation>
    <scope>NUCLEOTIDE SEQUENCE [LARGE SCALE GENOMIC DNA]</scope>
    <source>
        <strain evidence="8 10">AF45-17</strain>
        <strain evidence="9 11">AM28-39</strain>
    </source>
</reference>
<dbReference type="Proteomes" id="UP000260773">
    <property type="component" value="Unassembled WGS sequence"/>
</dbReference>
<gene>
    <name evidence="5" type="primary">rplX</name>
    <name evidence="8" type="ORF">DW070_05610</name>
    <name evidence="9" type="ORF">DW747_11745</name>
</gene>
<dbReference type="OrthoDB" id="9807419at2"/>
<dbReference type="Gene3D" id="2.30.30.30">
    <property type="match status" value="1"/>
</dbReference>
<dbReference type="InterPro" id="IPR005825">
    <property type="entry name" value="Ribosomal_uL24_CS"/>
</dbReference>
<evidence type="ECO:0000256" key="5">
    <source>
        <dbReference type="HAMAP-Rule" id="MF_01326"/>
    </source>
</evidence>
<dbReference type="GO" id="GO:0005840">
    <property type="term" value="C:ribosome"/>
    <property type="evidence" value="ECO:0007669"/>
    <property type="project" value="UniProtKB-KW"/>
</dbReference>
<dbReference type="InterPro" id="IPR008991">
    <property type="entry name" value="Translation_prot_SH3-like_sf"/>
</dbReference>
<name>A0A3E2XJY5_9FIRM</name>
<keyword evidence="2 5" id="KW-0689">Ribosomal protein</keyword>
<evidence type="ECO:0000313" key="11">
    <source>
        <dbReference type="Proteomes" id="UP000261231"/>
    </source>
</evidence>
<dbReference type="InterPro" id="IPR005824">
    <property type="entry name" value="KOW"/>
</dbReference>
<organism evidence="9 11">
    <name type="scientific">Coprococcus catus</name>
    <dbReference type="NCBI Taxonomy" id="116085"/>
    <lineage>
        <taxon>Bacteria</taxon>
        <taxon>Bacillati</taxon>
        <taxon>Bacillota</taxon>
        <taxon>Clostridia</taxon>
        <taxon>Lachnospirales</taxon>
        <taxon>Lachnospiraceae</taxon>
        <taxon>Coprococcus</taxon>
    </lineage>
</organism>
<dbReference type="InterPro" id="IPR041988">
    <property type="entry name" value="Ribosomal_uL24_KOW"/>
</dbReference>
<dbReference type="Proteomes" id="UP000261231">
    <property type="component" value="Unassembled WGS sequence"/>
</dbReference>
<sequence>MRIKKGDMVQIIAGKDKGKSGKIIAINHKKGVVYVEGLNMITKHTKPSMANQQGGIIHTEGPIDASNVMYLYNGKPARIQYQIVDGKKVRAAKVKDQAAVVID</sequence>
<dbReference type="AlphaFoldDB" id="A0A3E2XJY5"/>
<dbReference type="PANTHER" id="PTHR12903">
    <property type="entry name" value="MITOCHONDRIAL RIBOSOMAL PROTEIN L24"/>
    <property type="match status" value="1"/>
</dbReference>
<dbReference type="PROSITE" id="PS01108">
    <property type="entry name" value="RIBOSOMAL_L24"/>
    <property type="match status" value="1"/>
</dbReference>
<keyword evidence="3 5" id="KW-0687">Ribonucleoprotein</keyword>
<comment type="function">
    <text evidence="5">One of the proteins that surrounds the polypeptide exit tunnel on the outside of the subunit.</text>
</comment>
<protein>
    <recommendedName>
        <fullName evidence="4 5">Large ribosomal subunit protein uL24</fullName>
    </recommendedName>
</protein>
<keyword evidence="11" id="KW-1185">Reference proteome</keyword>
<comment type="function">
    <text evidence="5">One of two assembly initiator proteins, it binds directly to the 5'-end of the 23S rRNA, where it nucleates assembly of the 50S subunit.</text>
</comment>
<dbReference type="CDD" id="cd06089">
    <property type="entry name" value="KOW_RPL26"/>
    <property type="match status" value="1"/>
</dbReference>
<comment type="similarity">
    <text evidence="1 5 6">Belongs to the universal ribosomal protein uL24 family.</text>
</comment>
<keyword evidence="5" id="KW-0694">RNA-binding</keyword>
<evidence type="ECO:0000256" key="2">
    <source>
        <dbReference type="ARBA" id="ARBA00022980"/>
    </source>
</evidence>
<evidence type="ECO:0000259" key="7">
    <source>
        <dbReference type="SMART" id="SM00739"/>
    </source>
</evidence>
<keyword evidence="5" id="KW-0699">rRNA-binding</keyword>
<dbReference type="GO" id="GO:0003735">
    <property type="term" value="F:structural constituent of ribosome"/>
    <property type="evidence" value="ECO:0007669"/>
    <property type="project" value="InterPro"/>
</dbReference>